<dbReference type="EMBL" id="CM042051">
    <property type="protein sequence ID" value="KAI3729558.1"/>
    <property type="molecule type" value="Genomic_DNA"/>
</dbReference>
<accession>A0ACB9C5X0</accession>
<evidence type="ECO:0000313" key="1">
    <source>
        <dbReference type="EMBL" id="KAI3729558.1"/>
    </source>
</evidence>
<comment type="caution">
    <text evidence="1">The sequence shown here is derived from an EMBL/GenBank/DDBJ whole genome shotgun (WGS) entry which is preliminary data.</text>
</comment>
<protein>
    <submittedName>
        <fullName evidence="1">Uncharacterized protein</fullName>
    </submittedName>
</protein>
<reference evidence="1 2" key="2">
    <citation type="journal article" date="2022" name="Mol. Ecol. Resour.">
        <title>The genomes of chicory, endive, great burdock and yacon provide insights into Asteraceae paleo-polyploidization history and plant inulin production.</title>
        <authorList>
            <person name="Fan W."/>
            <person name="Wang S."/>
            <person name="Wang H."/>
            <person name="Wang A."/>
            <person name="Jiang F."/>
            <person name="Liu H."/>
            <person name="Zhao H."/>
            <person name="Xu D."/>
            <person name="Zhang Y."/>
        </authorList>
    </citation>
    <scope>NUCLEOTIDE SEQUENCE [LARGE SCALE GENOMIC DNA]</scope>
    <source>
        <strain evidence="2">cv. Niubang</strain>
    </source>
</reference>
<proteinExistence type="predicted"/>
<organism evidence="1 2">
    <name type="scientific">Arctium lappa</name>
    <name type="common">Greater burdock</name>
    <name type="synonym">Lappa major</name>
    <dbReference type="NCBI Taxonomy" id="4217"/>
    <lineage>
        <taxon>Eukaryota</taxon>
        <taxon>Viridiplantae</taxon>
        <taxon>Streptophyta</taxon>
        <taxon>Embryophyta</taxon>
        <taxon>Tracheophyta</taxon>
        <taxon>Spermatophyta</taxon>
        <taxon>Magnoliopsida</taxon>
        <taxon>eudicotyledons</taxon>
        <taxon>Gunneridae</taxon>
        <taxon>Pentapetalae</taxon>
        <taxon>asterids</taxon>
        <taxon>campanulids</taxon>
        <taxon>Asterales</taxon>
        <taxon>Asteraceae</taxon>
        <taxon>Carduoideae</taxon>
        <taxon>Cardueae</taxon>
        <taxon>Arctiinae</taxon>
        <taxon>Arctium</taxon>
    </lineage>
</organism>
<reference evidence="2" key="1">
    <citation type="journal article" date="2022" name="Mol. Ecol. Resour.">
        <title>The genomes of chicory, endive, great burdock and yacon provide insights into Asteraceae palaeo-polyploidization history and plant inulin production.</title>
        <authorList>
            <person name="Fan W."/>
            <person name="Wang S."/>
            <person name="Wang H."/>
            <person name="Wang A."/>
            <person name="Jiang F."/>
            <person name="Liu H."/>
            <person name="Zhao H."/>
            <person name="Xu D."/>
            <person name="Zhang Y."/>
        </authorList>
    </citation>
    <scope>NUCLEOTIDE SEQUENCE [LARGE SCALE GENOMIC DNA]</scope>
    <source>
        <strain evidence="2">cv. Niubang</strain>
    </source>
</reference>
<name>A0ACB9C5X0_ARCLA</name>
<evidence type="ECO:0000313" key="2">
    <source>
        <dbReference type="Proteomes" id="UP001055879"/>
    </source>
</evidence>
<keyword evidence="2" id="KW-1185">Reference proteome</keyword>
<gene>
    <name evidence="1" type="ORF">L6452_18219</name>
</gene>
<dbReference type="Proteomes" id="UP001055879">
    <property type="component" value="Linkage Group LG05"/>
</dbReference>
<sequence length="110" mass="12091">MSTATPSSSEEDTTNTNIDATPSEEDTTTTIFLQIHLRGLKFGVSNGHSNSSNLVNDGGENVLLLPLSCRMMTMMMMMMEKSYSRARITTTQFMTTIVHASTKPTTVHNI</sequence>